<dbReference type="STRING" id="6211.U6I249"/>
<dbReference type="EC" id="2.3.1.48" evidence="2"/>
<keyword evidence="3" id="KW-0808">Transferase</keyword>
<proteinExistence type="predicted"/>
<evidence type="ECO:0000313" key="16">
    <source>
        <dbReference type="Proteomes" id="UP000017246"/>
    </source>
</evidence>
<dbReference type="GO" id="GO:0005634">
    <property type="term" value="C:nucleus"/>
    <property type="evidence" value="ECO:0007669"/>
    <property type="project" value="UniProtKB-SubCell"/>
</dbReference>
<feature type="zinc finger region" description="TAZ-type" evidence="12">
    <location>
        <begin position="19"/>
        <end position="102"/>
    </location>
</feature>
<evidence type="ECO:0000259" key="13">
    <source>
        <dbReference type="PROSITE" id="PS50134"/>
    </source>
</evidence>
<dbReference type="InterPro" id="IPR013178">
    <property type="entry name" value="Histone_AcTrfase_Rtt109/CBP"/>
</dbReference>
<dbReference type="Pfam" id="PF02135">
    <property type="entry name" value="zf-TAZ"/>
    <property type="match status" value="1"/>
</dbReference>
<dbReference type="GO" id="GO:0031490">
    <property type="term" value="F:chromatin DNA binding"/>
    <property type="evidence" value="ECO:0007669"/>
    <property type="project" value="TreeGrafter"/>
</dbReference>
<dbReference type="GO" id="GO:0008270">
    <property type="term" value="F:zinc ion binding"/>
    <property type="evidence" value="ECO:0007669"/>
    <property type="project" value="UniProtKB-KW"/>
</dbReference>
<dbReference type="InterPro" id="IPR035898">
    <property type="entry name" value="TAZ_dom_sf"/>
</dbReference>
<dbReference type="PROSITE" id="PS50134">
    <property type="entry name" value="ZF_TAZ"/>
    <property type="match status" value="1"/>
</dbReference>
<dbReference type="Gene3D" id="1.20.1020.10">
    <property type="entry name" value="TAZ domain"/>
    <property type="match status" value="1"/>
</dbReference>
<keyword evidence="6 12" id="KW-0862">Zinc</keyword>
<sequence length="201" mass="22528">MADDNSDTEYPATASSPTDPQLVLFQQQYLRLLLHAYCCHQGQMLSMHCTTQNCDKAWHLLEHIEKCKRGVDCDTPYCVISKDLISHWRMCTDEKCVVCAPVTFIPSQQSSQPHSDIISQSSECGCLVTDQANANLESDVLHSAICNISTHLSAVVEAYSQSVSDEGFAKCSAQYRGDNLEEMDWRAEFDGESRGLFFQIM</sequence>
<dbReference type="GO" id="GO:0005667">
    <property type="term" value="C:transcription regulator complex"/>
    <property type="evidence" value="ECO:0007669"/>
    <property type="project" value="TreeGrafter"/>
</dbReference>
<evidence type="ECO:0000256" key="1">
    <source>
        <dbReference type="ARBA" id="ARBA00004123"/>
    </source>
</evidence>
<keyword evidence="7" id="KW-0156">Chromatin regulator</keyword>
<keyword evidence="8" id="KW-0805">Transcription regulation</keyword>
<dbReference type="GO" id="GO:0000123">
    <property type="term" value="C:histone acetyltransferase complex"/>
    <property type="evidence" value="ECO:0007669"/>
    <property type="project" value="TreeGrafter"/>
</dbReference>
<keyword evidence="16" id="KW-1185">Reference proteome</keyword>
<evidence type="ECO:0000313" key="14">
    <source>
        <dbReference type="EMBL" id="CDS43070.1"/>
    </source>
</evidence>
<dbReference type="SUPFAM" id="SSF57933">
    <property type="entry name" value="TAZ domain"/>
    <property type="match status" value="1"/>
</dbReference>
<evidence type="ECO:0000256" key="5">
    <source>
        <dbReference type="ARBA" id="ARBA00022771"/>
    </source>
</evidence>
<gene>
    <name evidence="14" type="ORF">EmuJ_001080000</name>
    <name evidence="15" type="ORF">EmuJ_001080100</name>
</gene>
<dbReference type="EMBL" id="LN902842">
    <property type="protein sequence ID" value="CDS43071.1"/>
    <property type="molecule type" value="Genomic_DNA"/>
</dbReference>
<evidence type="ECO:0000256" key="2">
    <source>
        <dbReference type="ARBA" id="ARBA00013184"/>
    </source>
</evidence>
<name>U6I249_ECHMU</name>
<reference evidence="14" key="2">
    <citation type="submission" date="2015-11" db="EMBL/GenBank/DDBJ databases">
        <authorList>
            <person name="Zhang Y."/>
            <person name="Guo Z."/>
        </authorList>
    </citation>
    <scope>NUCLEOTIDE SEQUENCE</scope>
</reference>
<reference evidence="14" key="1">
    <citation type="journal article" date="2013" name="Nature">
        <title>The genomes of four tapeworm species reveal adaptations to parasitism.</title>
        <authorList>
            <person name="Tsai I.J."/>
            <person name="Zarowiecki M."/>
            <person name="Holroyd N."/>
            <person name="Garciarrubio A."/>
            <person name="Sanchez-Flores A."/>
            <person name="Brooks K.L."/>
            <person name="Tracey A."/>
            <person name="Bobes R.J."/>
            <person name="Fragoso G."/>
            <person name="Sciutto E."/>
            <person name="Aslett M."/>
            <person name="Beasley H."/>
            <person name="Bennett H.M."/>
            <person name="Cai J."/>
            <person name="Camicia F."/>
            <person name="Clark R."/>
            <person name="Cucher M."/>
            <person name="De Silva N."/>
            <person name="Day T.A."/>
            <person name="Deplazes P."/>
            <person name="Estrada K."/>
            <person name="Fernandez C."/>
            <person name="Holland P.W."/>
            <person name="Hou J."/>
            <person name="Hu S."/>
            <person name="Huckvale T."/>
            <person name="Hung S.S."/>
            <person name="Kamenetzky L."/>
            <person name="Keane J.A."/>
            <person name="Kiss F."/>
            <person name="Koziol U."/>
            <person name="Lambert O."/>
            <person name="Liu K."/>
            <person name="Luo X."/>
            <person name="Luo Y."/>
            <person name="Macchiaroli N."/>
            <person name="Nichol S."/>
            <person name="Paps J."/>
            <person name="Parkinson J."/>
            <person name="Pouchkina-Stantcheva N."/>
            <person name="Riddiford N."/>
            <person name="Rosenzvit M."/>
            <person name="Salinas G."/>
            <person name="Wasmuth J.D."/>
            <person name="Zamanian M."/>
            <person name="Zheng Y."/>
            <person name="Cai X."/>
            <person name="Soberon X."/>
            <person name="Olson P.D."/>
            <person name="Laclette J.P."/>
            <person name="Brehm K."/>
            <person name="Berriman M."/>
            <person name="Garciarrubio A."/>
            <person name="Bobes R.J."/>
            <person name="Fragoso G."/>
            <person name="Sanchez-Flores A."/>
            <person name="Estrada K."/>
            <person name="Cevallos M.A."/>
            <person name="Morett E."/>
            <person name="Gonzalez V."/>
            <person name="Portillo T."/>
            <person name="Ochoa-Leyva A."/>
            <person name="Jose M.V."/>
            <person name="Sciutto E."/>
            <person name="Landa A."/>
            <person name="Jimenez L."/>
            <person name="Valdes V."/>
            <person name="Carrero J.C."/>
            <person name="Larralde C."/>
            <person name="Morales-Montor J."/>
            <person name="Limon-Lason J."/>
            <person name="Soberon X."/>
            <person name="Laclette J.P."/>
        </authorList>
    </citation>
    <scope>NUCLEOTIDE SEQUENCE [LARGE SCALE GENOMIC DNA]</scope>
</reference>
<feature type="domain" description="TAZ-type" evidence="13">
    <location>
        <begin position="19"/>
        <end position="102"/>
    </location>
</feature>
<evidence type="ECO:0000256" key="12">
    <source>
        <dbReference type="PROSITE-ProRule" id="PRU00203"/>
    </source>
</evidence>
<evidence type="ECO:0000256" key="10">
    <source>
        <dbReference type="ARBA" id="ARBA00023242"/>
    </source>
</evidence>
<protein>
    <recommendedName>
        <fullName evidence="2">histone acetyltransferase</fullName>
        <ecNumber evidence="2">2.3.1.48</ecNumber>
    </recommendedName>
</protein>
<keyword evidence="5 12" id="KW-0863">Zinc-finger</keyword>
<dbReference type="GO" id="GO:0004402">
    <property type="term" value="F:histone acetyltransferase activity"/>
    <property type="evidence" value="ECO:0007669"/>
    <property type="project" value="InterPro"/>
</dbReference>
<accession>U6I249</accession>
<comment type="subcellular location">
    <subcellularLocation>
        <location evidence="1">Nucleus</location>
    </subcellularLocation>
</comment>
<dbReference type="PANTHER" id="PTHR13808">
    <property type="entry name" value="CBP/P300-RELATED"/>
    <property type="match status" value="1"/>
</dbReference>
<keyword evidence="9" id="KW-0804">Transcription</keyword>
<organism evidence="14 16">
    <name type="scientific">Echinococcus multilocularis</name>
    <name type="common">Fox tapeworm</name>
    <dbReference type="NCBI Taxonomy" id="6211"/>
    <lineage>
        <taxon>Eukaryota</taxon>
        <taxon>Metazoa</taxon>
        <taxon>Spiralia</taxon>
        <taxon>Lophotrochozoa</taxon>
        <taxon>Platyhelminthes</taxon>
        <taxon>Cestoda</taxon>
        <taxon>Eucestoda</taxon>
        <taxon>Cyclophyllidea</taxon>
        <taxon>Taeniidae</taxon>
        <taxon>Echinococcus</taxon>
    </lineage>
</organism>
<evidence type="ECO:0000256" key="9">
    <source>
        <dbReference type="ARBA" id="ARBA00023163"/>
    </source>
</evidence>
<dbReference type="AlphaFoldDB" id="U6I249"/>
<comment type="catalytic activity">
    <reaction evidence="11">
        <text>L-lysyl-[protein] + acetyl-CoA = N(6)-acetyl-L-lysyl-[protein] + CoA + H(+)</text>
        <dbReference type="Rhea" id="RHEA:45948"/>
        <dbReference type="Rhea" id="RHEA-COMP:9752"/>
        <dbReference type="Rhea" id="RHEA-COMP:10731"/>
        <dbReference type="ChEBI" id="CHEBI:15378"/>
        <dbReference type="ChEBI" id="CHEBI:29969"/>
        <dbReference type="ChEBI" id="CHEBI:57287"/>
        <dbReference type="ChEBI" id="CHEBI:57288"/>
        <dbReference type="ChEBI" id="CHEBI:61930"/>
        <dbReference type="EC" id="2.3.1.48"/>
    </reaction>
</comment>
<evidence type="ECO:0000256" key="11">
    <source>
        <dbReference type="ARBA" id="ARBA00048017"/>
    </source>
</evidence>
<keyword evidence="4 12" id="KW-0479">Metal-binding</keyword>
<evidence type="ECO:0000256" key="8">
    <source>
        <dbReference type="ARBA" id="ARBA00023015"/>
    </source>
</evidence>
<evidence type="ECO:0000256" key="6">
    <source>
        <dbReference type="ARBA" id="ARBA00022833"/>
    </source>
</evidence>
<dbReference type="OMA" id="RAYCTIS"/>
<dbReference type="InterPro" id="IPR000197">
    <property type="entry name" value="Znf_TAZ"/>
</dbReference>
<dbReference type="GO" id="GO:0003713">
    <property type="term" value="F:transcription coactivator activity"/>
    <property type="evidence" value="ECO:0007669"/>
    <property type="project" value="TreeGrafter"/>
</dbReference>
<evidence type="ECO:0000313" key="15">
    <source>
        <dbReference type="EMBL" id="CDS43071.1"/>
    </source>
</evidence>
<evidence type="ECO:0000256" key="7">
    <source>
        <dbReference type="ARBA" id="ARBA00022853"/>
    </source>
</evidence>
<dbReference type="SMART" id="SM00551">
    <property type="entry name" value="ZnF_TAZ"/>
    <property type="match status" value="1"/>
</dbReference>
<evidence type="ECO:0000256" key="3">
    <source>
        <dbReference type="ARBA" id="ARBA00022679"/>
    </source>
</evidence>
<dbReference type="Proteomes" id="UP000017246">
    <property type="component" value="Unassembled WGS sequence"/>
</dbReference>
<dbReference type="OrthoDB" id="899at2759"/>
<dbReference type="GO" id="GO:0045944">
    <property type="term" value="P:positive regulation of transcription by RNA polymerase II"/>
    <property type="evidence" value="ECO:0007669"/>
    <property type="project" value="TreeGrafter"/>
</dbReference>
<keyword evidence="10" id="KW-0539">Nucleus</keyword>
<dbReference type="PANTHER" id="PTHR13808:SF1">
    <property type="entry name" value="HISTONE ACETYLTRANSFERASE"/>
    <property type="match status" value="1"/>
</dbReference>
<evidence type="ECO:0000256" key="4">
    <source>
        <dbReference type="ARBA" id="ARBA00022723"/>
    </source>
</evidence>
<dbReference type="EMBL" id="LN902842">
    <property type="protein sequence ID" value="CDS43070.1"/>
    <property type="molecule type" value="Genomic_DNA"/>
</dbReference>